<gene>
    <name evidence="2" type="ORF">DFH08DRAFT_879250</name>
</gene>
<feature type="compositionally biased region" description="Polar residues" evidence="1">
    <location>
        <begin position="637"/>
        <end position="650"/>
    </location>
</feature>
<protein>
    <submittedName>
        <fullName evidence="2">Uncharacterized protein</fullName>
    </submittedName>
</protein>
<feature type="region of interest" description="Disordered" evidence="1">
    <location>
        <begin position="47"/>
        <end position="86"/>
    </location>
</feature>
<reference evidence="2" key="1">
    <citation type="submission" date="2023-03" db="EMBL/GenBank/DDBJ databases">
        <title>Massive genome expansion in bonnet fungi (Mycena s.s.) driven by repeated elements and novel gene families across ecological guilds.</title>
        <authorList>
            <consortium name="Lawrence Berkeley National Laboratory"/>
            <person name="Harder C.B."/>
            <person name="Miyauchi S."/>
            <person name="Viragh M."/>
            <person name="Kuo A."/>
            <person name="Thoen E."/>
            <person name="Andreopoulos B."/>
            <person name="Lu D."/>
            <person name="Skrede I."/>
            <person name="Drula E."/>
            <person name="Henrissat B."/>
            <person name="Morin E."/>
            <person name="Kohler A."/>
            <person name="Barry K."/>
            <person name="LaButti K."/>
            <person name="Morin E."/>
            <person name="Salamov A."/>
            <person name="Lipzen A."/>
            <person name="Mereny Z."/>
            <person name="Hegedus B."/>
            <person name="Baldrian P."/>
            <person name="Stursova M."/>
            <person name="Weitz H."/>
            <person name="Taylor A."/>
            <person name="Grigoriev I.V."/>
            <person name="Nagy L.G."/>
            <person name="Martin F."/>
            <person name="Kauserud H."/>
        </authorList>
    </citation>
    <scope>NUCLEOTIDE SEQUENCE</scope>
    <source>
        <strain evidence="2">CBHHK002</strain>
    </source>
</reference>
<comment type="caution">
    <text evidence="2">The sequence shown here is derived from an EMBL/GenBank/DDBJ whole genome shotgun (WGS) entry which is preliminary data.</text>
</comment>
<feature type="region of interest" description="Disordered" evidence="1">
    <location>
        <begin position="554"/>
        <end position="650"/>
    </location>
</feature>
<evidence type="ECO:0000313" key="3">
    <source>
        <dbReference type="Proteomes" id="UP001218218"/>
    </source>
</evidence>
<dbReference type="EMBL" id="JARIHO010000032">
    <property type="protein sequence ID" value="KAJ7334732.1"/>
    <property type="molecule type" value="Genomic_DNA"/>
</dbReference>
<evidence type="ECO:0000256" key="1">
    <source>
        <dbReference type="SAM" id="MobiDB-lite"/>
    </source>
</evidence>
<evidence type="ECO:0000313" key="2">
    <source>
        <dbReference type="EMBL" id="KAJ7334732.1"/>
    </source>
</evidence>
<feature type="compositionally biased region" description="Polar residues" evidence="1">
    <location>
        <begin position="310"/>
        <end position="330"/>
    </location>
</feature>
<feature type="region of interest" description="Disordered" evidence="1">
    <location>
        <begin position="309"/>
        <end position="336"/>
    </location>
</feature>
<name>A0AAD7EMC9_9AGAR</name>
<sequence length="650" mass="70001">MTSLSAFELVSQNLLSIGAISINDFLSSGYAHELVQKHDVFHQGLSSLSGSSDASTSTPALPPAAGSSKPKSLAPPTKLDSAAAQVSQPPVAVDPVAQLQSTCSHQFGPSNRVLKFEFLEESVDRKQCILTIGRPDGSARSYKTEPVFRRRVDAQAQAAAIAIEHDAINFIIRGDSDELKAKKGVLLAPLDDTQPIASTSKLSSNPSSFLSSNSSSSFLVAPELTARVQEIDACCREWRGDQVKPCWLDFNDTAASASSNCGAVLKIQLAPHCYRVYSCQPAFDTPAEAREYCAGVAIKEGVMEFIKHGNGQTTPQSDLASSSSGTQPESTAPRKQDLQSFYESLPRPFDEAFGDRLAYEINAPVWLGKILTKAKGARFSAEFYRLVSTFDGRPIADWIHPQSTDLQGSVLRLKRPGECRTYLMEPRFPTYKNAKAAVSFLALSQGAGKWIREVSADLEALVTPEMRRFALKSLFPTLAQEMQRLTGSGPRFDCYTTDDAFGCKLSVDVKPKGQGDAASVRCYEVPATYGSKSDAKIAVAYLAAQQGVIDFLRRGGEPLPPGQPPAFSCLDGQPRLAPNTTASVESRSNKKKRKKKEKEGAGDEGPPAKKQKTANVLPKKPGGGAGAASLPKKPDQGWSQRSTSIFVHSS</sequence>
<keyword evidence="3" id="KW-1185">Reference proteome</keyword>
<accession>A0AAD7EMC9</accession>
<feature type="compositionally biased region" description="Low complexity" evidence="1">
    <location>
        <begin position="47"/>
        <end position="68"/>
    </location>
</feature>
<organism evidence="2 3">
    <name type="scientific">Mycena albidolilacea</name>
    <dbReference type="NCBI Taxonomy" id="1033008"/>
    <lineage>
        <taxon>Eukaryota</taxon>
        <taxon>Fungi</taxon>
        <taxon>Dikarya</taxon>
        <taxon>Basidiomycota</taxon>
        <taxon>Agaricomycotina</taxon>
        <taxon>Agaricomycetes</taxon>
        <taxon>Agaricomycetidae</taxon>
        <taxon>Agaricales</taxon>
        <taxon>Marasmiineae</taxon>
        <taxon>Mycenaceae</taxon>
        <taxon>Mycena</taxon>
    </lineage>
</organism>
<dbReference type="AlphaFoldDB" id="A0AAD7EMC9"/>
<proteinExistence type="predicted"/>
<dbReference type="Proteomes" id="UP001218218">
    <property type="component" value="Unassembled WGS sequence"/>
</dbReference>